<protein>
    <submittedName>
        <fullName evidence="2">Alpha/beta hydrolase</fullName>
    </submittedName>
</protein>
<dbReference type="GO" id="GO:0016787">
    <property type="term" value="F:hydrolase activity"/>
    <property type="evidence" value="ECO:0007669"/>
    <property type="project" value="UniProtKB-KW"/>
</dbReference>
<evidence type="ECO:0000313" key="2">
    <source>
        <dbReference type="EMBL" id="QPS10146.1"/>
    </source>
</evidence>
<dbReference type="AlphaFoldDB" id="A0A7T2S757"/>
<dbReference type="PANTHER" id="PTHR43194:SF2">
    <property type="entry name" value="PEROXISOMAL MEMBRANE PROTEIN LPX1"/>
    <property type="match status" value="1"/>
</dbReference>
<feature type="domain" description="AB hydrolase-1" evidence="1">
    <location>
        <begin position="53"/>
        <end position="300"/>
    </location>
</feature>
<dbReference type="RefSeq" id="WP_197956772.1">
    <property type="nucleotide sequence ID" value="NZ_CP065668.1"/>
</dbReference>
<dbReference type="PRINTS" id="PR00111">
    <property type="entry name" value="ABHYDROLASE"/>
</dbReference>
<dbReference type="InterPro" id="IPR029058">
    <property type="entry name" value="AB_hydrolase_fold"/>
</dbReference>
<evidence type="ECO:0000313" key="3">
    <source>
        <dbReference type="Proteomes" id="UP000594778"/>
    </source>
</evidence>
<organism evidence="2 3">
    <name type="scientific">Delftia acidovorans</name>
    <name type="common">Pseudomonas acidovorans</name>
    <name type="synonym">Comamonas acidovorans</name>
    <dbReference type="NCBI Taxonomy" id="80866"/>
    <lineage>
        <taxon>Bacteria</taxon>
        <taxon>Pseudomonadati</taxon>
        <taxon>Pseudomonadota</taxon>
        <taxon>Betaproteobacteria</taxon>
        <taxon>Burkholderiales</taxon>
        <taxon>Comamonadaceae</taxon>
        <taxon>Delftia</taxon>
    </lineage>
</organism>
<dbReference type="InterPro" id="IPR000073">
    <property type="entry name" value="AB_hydrolase_1"/>
</dbReference>
<sequence>MNHPTLNYVSCPAVAGRASPWSRTASPAAQENASHRMAYWEWNRTGDPNHPHVVVCVHGLSRQGRDFDVLAGRLSERARVICPDVVGRGESDWLQEPAAYQVPLYAADMLALLAQVHAQAPVEQLDWVGTSMGGLIGMALAGQPGLPLPVPVRRLVLNDVGPVIEWSALERIGQYLGKGVHFENLEQAAHALLLISEGFGPHSEEQWLRLTQPMMRRATDGGLVLHYDPQIAVPMQQMTPEMAQAGEALLWQLYDQIKARVLLVRGAQSDLLTAATAQAMAQRGPKAHCVEFEGVGHAPTFVATGQVALLCRFLWGEERLPSTMNLAEQARESDE</sequence>
<dbReference type="SUPFAM" id="SSF53474">
    <property type="entry name" value="alpha/beta-Hydrolases"/>
    <property type="match status" value="1"/>
</dbReference>
<dbReference type="EMBL" id="CP065668">
    <property type="protein sequence ID" value="QPS10146.1"/>
    <property type="molecule type" value="Genomic_DNA"/>
</dbReference>
<dbReference type="InterPro" id="IPR050228">
    <property type="entry name" value="Carboxylesterase_BioH"/>
</dbReference>
<keyword evidence="2" id="KW-0378">Hydrolase</keyword>
<accession>A0A7T2S757</accession>
<name>A0A7T2S757_DELAC</name>
<evidence type="ECO:0000259" key="1">
    <source>
        <dbReference type="Pfam" id="PF00561"/>
    </source>
</evidence>
<dbReference type="PANTHER" id="PTHR43194">
    <property type="entry name" value="HYDROLASE ALPHA/BETA FOLD FAMILY"/>
    <property type="match status" value="1"/>
</dbReference>
<proteinExistence type="predicted"/>
<dbReference type="Gene3D" id="3.40.50.1820">
    <property type="entry name" value="alpha/beta hydrolase"/>
    <property type="match status" value="1"/>
</dbReference>
<dbReference type="Proteomes" id="UP000594778">
    <property type="component" value="Chromosome"/>
</dbReference>
<gene>
    <name evidence="2" type="ORF">I6G66_09170</name>
</gene>
<reference evidence="2 3" key="1">
    <citation type="submission" date="2020-12" db="EMBL/GenBank/DDBJ databases">
        <title>FDA dAtabase for Regulatory Grade micrObial Sequences (FDA-ARGOS): Supporting development and validation of Infectious Disease Dx tests.</title>
        <authorList>
            <person name="Sproer C."/>
            <person name="Gronow S."/>
            <person name="Severitt S."/>
            <person name="Schroder I."/>
            <person name="Tallon L."/>
            <person name="Sadzewicz L."/>
            <person name="Zhao X."/>
            <person name="Boylan J."/>
            <person name="Ott S."/>
            <person name="Bowen H."/>
            <person name="Vavikolanu K."/>
            <person name="Mehta A."/>
            <person name="Aluvathingal J."/>
            <person name="Nadendla S."/>
            <person name="Lowell S."/>
            <person name="Myers T."/>
            <person name="Yan Y."/>
            <person name="Sichtig H."/>
        </authorList>
    </citation>
    <scope>NUCLEOTIDE SEQUENCE [LARGE SCALE GENOMIC DNA]</scope>
    <source>
        <strain evidence="2 3">FDAARGOS_909</strain>
    </source>
</reference>
<dbReference type="Pfam" id="PF00561">
    <property type="entry name" value="Abhydrolase_1"/>
    <property type="match status" value="1"/>
</dbReference>